<reference evidence="1" key="1">
    <citation type="submission" date="2019-03" db="EMBL/GenBank/DDBJ databases">
        <title>Whole genome analysis of nitrate-reducing bacteria Marinobacter hydrocarbonoclasticus YB03.</title>
        <authorList>
            <person name="Azam A.H."/>
            <person name="Yuk S.R."/>
            <person name="Kamarisima K."/>
            <person name="Miyanaga K."/>
            <person name="Tanji Y."/>
        </authorList>
    </citation>
    <scope>NUCLEOTIDE SEQUENCE</scope>
    <source>
        <strain evidence="1">YB03</strain>
    </source>
</reference>
<evidence type="ECO:0000313" key="1">
    <source>
        <dbReference type="EMBL" id="BBJ03810.1"/>
    </source>
</evidence>
<organism evidence="1">
    <name type="scientific">Marinobacter nauticus</name>
    <name type="common">Marinobacter hydrocarbonoclasticus</name>
    <name type="synonym">Marinobacter aquaeolei</name>
    <dbReference type="NCBI Taxonomy" id="2743"/>
    <lineage>
        <taxon>Bacteria</taxon>
        <taxon>Pseudomonadati</taxon>
        <taxon>Pseudomonadota</taxon>
        <taxon>Gammaproteobacteria</taxon>
        <taxon>Pseudomonadales</taxon>
        <taxon>Marinobacteraceae</taxon>
        <taxon>Marinobacter</taxon>
    </lineage>
</organism>
<protein>
    <submittedName>
        <fullName evidence="1">Uncharacterized protein</fullName>
    </submittedName>
</protein>
<sequence length="137" mass="15364">MPDSIREQIVQAFADRLDAERGRQLDSENDLPTRVLWDPTETAEKLKYRKYEVTLTVNVGEMAKRDFNVNPSVQGNQMLAALLNDALSEDSSLGGLCKDISYTDSVLDSPDPGQSEMIILVTFQITYQTSNTSPYQQ</sequence>
<dbReference type="EMBL" id="AP019537">
    <property type="protein sequence ID" value="BBJ03810.1"/>
    <property type="molecule type" value="Genomic_DNA"/>
</dbReference>
<proteinExistence type="predicted"/>
<dbReference type="AlphaFoldDB" id="A0A455W497"/>
<gene>
    <name evidence="1" type="ORF">YBY_16580</name>
</gene>
<name>A0A455W497_MARNT</name>
<accession>A0A455W497</accession>